<feature type="transmembrane region" description="Helical" evidence="1">
    <location>
        <begin position="82"/>
        <end position="99"/>
    </location>
</feature>
<accession>A0A0C3FAW6</accession>
<reference evidence="3" key="2">
    <citation type="submission" date="2015-01" db="EMBL/GenBank/DDBJ databases">
        <title>Evolutionary Origins and Diversification of the Mycorrhizal Mutualists.</title>
        <authorList>
            <consortium name="DOE Joint Genome Institute"/>
            <consortium name="Mycorrhizal Genomics Consortium"/>
            <person name="Kohler A."/>
            <person name="Kuo A."/>
            <person name="Nagy L.G."/>
            <person name="Floudas D."/>
            <person name="Copeland A."/>
            <person name="Barry K.W."/>
            <person name="Cichocki N."/>
            <person name="Veneault-Fourrey C."/>
            <person name="LaButti K."/>
            <person name="Lindquist E.A."/>
            <person name="Lipzen A."/>
            <person name="Lundell T."/>
            <person name="Morin E."/>
            <person name="Murat C."/>
            <person name="Riley R."/>
            <person name="Ohm R."/>
            <person name="Sun H."/>
            <person name="Tunlid A."/>
            <person name="Henrissat B."/>
            <person name="Grigoriev I.V."/>
            <person name="Hibbett D.S."/>
            <person name="Martin F."/>
        </authorList>
    </citation>
    <scope>NUCLEOTIDE SEQUENCE [LARGE SCALE GENOMIC DNA]</scope>
    <source>
        <strain evidence="3">F 1598</strain>
    </source>
</reference>
<organism evidence="2 3">
    <name type="scientific">Piloderma croceum (strain F 1598)</name>
    <dbReference type="NCBI Taxonomy" id="765440"/>
    <lineage>
        <taxon>Eukaryota</taxon>
        <taxon>Fungi</taxon>
        <taxon>Dikarya</taxon>
        <taxon>Basidiomycota</taxon>
        <taxon>Agaricomycotina</taxon>
        <taxon>Agaricomycetes</taxon>
        <taxon>Agaricomycetidae</taxon>
        <taxon>Atheliales</taxon>
        <taxon>Atheliaceae</taxon>
        <taxon>Piloderma</taxon>
    </lineage>
</organism>
<keyword evidence="3" id="KW-1185">Reference proteome</keyword>
<dbReference type="InParanoid" id="A0A0C3FAW6"/>
<evidence type="ECO:0000313" key="3">
    <source>
        <dbReference type="Proteomes" id="UP000054166"/>
    </source>
</evidence>
<keyword evidence="1" id="KW-1133">Transmembrane helix</keyword>
<dbReference type="AlphaFoldDB" id="A0A0C3FAW6"/>
<sequence>MTYVVATISLSTLQKFIQLKSLEAILLFHCSLGSDFRYIQLLVATMDAEGEVHVPMTMHDIALRTRQTEVVNEISGITGYRLLGLLLAIAGLVKATLSAKGVSEPLKKMDLVVVGIFGIIYLCLGWAESSVLQFWCPFFRVDLSPMMFRCAVLFARCIAYLLYVCCCAALLSIIWFWPIGIGIYLYYYYSDSAHLIMVGSASACGLNAIFVDQWLLGPWTQNIDLKRFFGL</sequence>
<feature type="transmembrane region" description="Helical" evidence="1">
    <location>
        <begin position="157"/>
        <end position="187"/>
    </location>
</feature>
<dbReference type="Proteomes" id="UP000054166">
    <property type="component" value="Unassembled WGS sequence"/>
</dbReference>
<gene>
    <name evidence="2" type="ORF">PILCRDRAFT_821150</name>
</gene>
<name>A0A0C3FAW6_PILCF</name>
<feature type="transmembrane region" description="Helical" evidence="1">
    <location>
        <begin position="193"/>
        <end position="217"/>
    </location>
</feature>
<proteinExistence type="predicted"/>
<evidence type="ECO:0000256" key="1">
    <source>
        <dbReference type="SAM" id="Phobius"/>
    </source>
</evidence>
<keyword evidence="1" id="KW-0812">Transmembrane</keyword>
<protein>
    <submittedName>
        <fullName evidence="2">Uncharacterized protein</fullName>
    </submittedName>
</protein>
<feature type="transmembrane region" description="Helical" evidence="1">
    <location>
        <begin position="111"/>
        <end position="136"/>
    </location>
</feature>
<evidence type="ECO:0000313" key="2">
    <source>
        <dbReference type="EMBL" id="KIM81800.1"/>
    </source>
</evidence>
<keyword evidence="1" id="KW-0472">Membrane</keyword>
<dbReference type="HOGENOM" id="CLU_1200235_0_0_1"/>
<dbReference type="EMBL" id="KN832997">
    <property type="protein sequence ID" value="KIM81800.1"/>
    <property type="molecule type" value="Genomic_DNA"/>
</dbReference>
<reference evidence="2 3" key="1">
    <citation type="submission" date="2014-04" db="EMBL/GenBank/DDBJ databases">
        <authorList>
            <consortium name="DOE Joint Genome Institute"/>
            <person name="Kuo A."/>
            <person name="Tarkka M."/>
            <person name="Buscot F."/>
            <person name="Kohler A."/>
            <person name="Nagy L.G."/>
            <person name="Floudas D."/>
            <person name="Copeland A."/>
            <person name="Barry K.W."/>
            <person name="Cichocki N."/>
            <person name="Veneault-Fourrey C."/>
            <person name="LaButti K."/>
            <person name="Lindquist E.A."/>
            <person name="Lipzen A."/>
            <person name="Lundell T."/>
            <person name="Morin E."/>
            <person name="Murat C."/>
            <person name="Sun H."/>
            <person name="Tunlid A."/>
            <person name="Henrissat B."/>
            <person name="Grigoriev I.V."/>
            <person name="Hibbett D.S."/>
            <person name="Martin F."/>
            <person name="Nordberg H.P."/>
            <person name="Cantor M.N."/>
            <person name="Hua S.X."/>
        </authorList>
    </citation>
    <scope>NUCLEOTIDE SEQUENCE [LARGE SCALE GENOMIC DNA]</scope>
    <source>
        <strain evidence="2 3">F 1598</strain>
    </source>
</reference>